<feature type="region of interest" description="Disordered" evidence="15">
    <location>
        <begin position="838"/>
        <end position="885"/>
    </location>
</feature>
<dbReference type="InterPro" id="IPR012391">
    <property type="entry name" value="Ser/Thr_prot_Pase_BSU1"/>
</dbReference>
<comment type="cofactor">
    <cofactor evidence="13">
        <name>Mn(2+)</name>
        <dbReference type="ChEBI" id="CHEBI:29035"/>
    </cofactor>
    <text evidence="13">Binds 2 manganese ions per subunit.</text>
</comment>
<evidence type="ECO:0000256" key="1">
    <source>
        <dbReference type="ARBA" id="ARBA00004123"/>
    </source>
</evidence>
<dbReference type="Proteomes" id="UP001054252">
    <property type="component" value="Unassembled WGS sequence"/>
</dbReference>
<dbReference type="EMBL" id="BPVZ01000035">
    <property type="protein sequence ID" value="GKV12026.1"/>
    <property type="molecule type" value="Genomic_DNA"/>
</dbReference>
<dbReference type="Pfam" id="PF24681">
    <property type="entry name" value="Kelch_KLHDC2_KLHL20_DRC7"/>
    <property type="match status" value="1"/>
</dbReference>
<keyword evidence="7 13" id="KW-0904">Protein phosphatase</keyword>
<name>A0AAV5JM36_9ROSI</name>
<reference evidence="17 18" key="1">
    <citation type="journal article" date="2021" name="Commun. Biol.">
        <title>The genome of Shorea leprosula (Dipterocarpaceae) highlights the ecological relevance of drought in aseasonal tropical rainforests.</title>
        <authorList>
            <person name="Ng K.K.S."/>
            <person name="Kobayashi M.J."/>
            <person name="Fawcett J.A."/>
            <person name="Hatakeyama M."/>
            <person name="Paape T."/>
            <person name="Ng C.H."/>
            <person name="Ang C.C."/>
            <person name="Tnah L.H."/>
            <person name="Lee C.T."/>
            <person name="Nishiyama T."/>
            <person name="Sese J."/>
            <person name="O'Brien M.J."/>
            <person name="Copetti D."/>
            <person name="Mohd Noor M.I."/>
            <person name="Ong R.C."/>
            <person name="Putra M."/>
            <person name="Sireger I.Z."/>
            <person name="Indrioko S."/>
            <person name="Kosugi Y."/>
            <person name="Izuno A."/>
            <person name="Isagi Y."/>
            <person name="Lee S.L."/>
            <person name="Shimizu K.K."/>
        </authorList>
    </citation>
    <scope>NUCLEOTIDE SEQUENCE [LARGE SCALE GENOMIC DNA]</scope>
    <source>
        <strain evidence="17">214</strain>
    </source>
</reference>
<keyword evidence="6 13" id="KW-0378">Hydrolase</keyword>
<dbReference type="Gene3D" id="3.60.21.10">
    <property type="match status" value="1"/>
</dbReference>
<protein>
    <recommendedName>
        <fullName evidence="13 14">Serine/threonine-protein phosphatase</fullName>
        <ecNumber evidence="13 14">3.1.3.16</ecNumber>
    </recommendedName>
</protein>
<evidence type="ECO:0000259" key="16">
    <source>
        <dbReference type="PROSITE" id="PS00125"/>
    </source>
</evidence>
<feature type="compositionally biased region" description="Basic and acidic residues" evidence="15">
    <location>
        <begin position="873"/>
        <end position="885"/>
    </location>
</feature>
<comment type="function">
    <text evidence="12">Phosphatase involved in elongation process, probably by acting as a regulator of brassinolide signaling.</text>
</comment>
<dbReference type="GO" id="GO:0005886">
    <property type="term" value="C:plasma membrane"/>
    <property type="evidence" value="ECO:0007669"/>
    <property type="project" value="UniProtKB-ARBA"/>
</dbReference>
<comment type="caution">
    <text evidence="17">The sequence shown here is derived from an EMBL/GenBank/DDBJ whole genome shotgun (WGS) entry which is preliminary data.</text>
</comment>
<dbReference type="AlphaFoldDB" id="A0AAV5JM36"/>
<proteinExistence type="inferred from homology"/>
<keyword evidence="3" id="KW-0880">Kelch repeat</keyword>
<evidence type="ECO:0000256" key="3">
    <source>
        <dbReference type="ARBA" id="ARBA00022441"/>
    </source>
</evidence>
<keyword evidence="5" id="KW-0677">Repeat</keyword>
<evidence type="ECO:0000256" key="10">
    <source>
        <dbReference type="ARBA" id="ARBA00047761"/>
    </source>
</evidence>
<dbReference type="CDD" id="cd07419">
    <property type="entry name" value="MPP_Bsu1_C"/>
    <property type="match status" value="1"/>
</dbReference>
<dbReference type="GO" id="GO:0009742">
    <property type="term" value="P:brassinosteroid mediated signaling pathway"/>
    <property type="evidence" value="ECO:0007669"/>
    <property type="project" value="InterPro"/>
</dbReference>
<feature type="region of interest" description="Disordered" evidence="15">
    <location>
        <begin position="373"/>
        <end position="414"/>
    </location>
</feature>
<keyword evidence="18" id="KW-1185">Reference proteome</keyword>
<evidence type="ECO:0000313" key="17">
    <source>
        <dbReference type="EMBL" id="GKV12026.1"/>
    </source>
</evidence>
<comment type="subcellular location">
    <subcellularLocation>
        <location evidence="1 13">Nucleus</location>
    </subcellularLocation>
</comment>
<feature type="compositionally biased region" description="Low complexity" evidence="15">
    <location>
        <begin position="388"/>
        <end position="398"/>
    </location>
</feature>
<evidence type="ECO:0000256" key="12">
    <source>
        <dbReference type="ARBA" id="ARBA00059628"/>
    </source>
</evidence>
<gene>
    <name evidence="17" type="ORF">SLEP1_g23232</name>
</gene>
<accession>A0AAV5JM36</accession>
<dbReference type="PROSITE" id="PS00125">
    <property type="entry name" value="SER_THR_PHOSPHATASE"/>
    <property type="match status" value="1"/>
</dbReference>
<evidence type="ECO:0000256" key="13">
    <source>
        <dbReference type="PIRNR" id="PIRNR036363"/>
    </source>
</evidence>
<comment type="similarity">
    <text evidence="2 13">Belongs to the PPP phosphatase family. BSU subfamily.</text>
</comment>
<dbReference type="InterPro" id="IPR029052">
    <property type="entry name" value="Metallo-depent_PP-like"/>
</dbReference>
<evidence type="ECO:0000256" key="7">
    <source>
        <dbReference type="ARBA" id="ARBA00022912"/>
    </source>
</evidence>
<evidence type="ECO:0000256" key="5">
    <source>
        <dbReference type="ARBA" id="ARBA00022737"/>
    </source>
</evidence>
<dbReference type="SUPFAM" id="SSF56300">
    <property type="entry name" value="Metallo-dependent phosphatases"/>
    <property type="match status" value="1"/>
</dbReference>
<dbReference type="SUPFAM" id="SSF117281">
    <property type="entry name" value="Kelch motif"/>
    <property type="match status" value="1"/>
</dbReference>
<feature type="region of interest" description="Disordered" evidence="15">
    <location>
        <begin position="438"/>
        <end position="470"/>
    </location>
</feature>
<dbReference type="GO" id="GO:0046872">
    <property type="term" value="F:metal ion binding"/>
    <property type="evidence" value="ECO:0007669"/>
    <property type="project" value="UniProtKB-UniRule"/>
</dbReference>
<evidence type="ECO:0000256" key="6">
    <source>
        <dbReference type="ARBA" id="ARBA00022801"/>
    </source>
</evidence>
<dbReference type="InterPro" id="IPR041758">
    <property type="entry name" value="MPP_BSL_C"/>
</dbReference>
<evidence type="ECO:0000256" key="8">
    <source>
        <dbReference type="ARBA" id="ARBA00023211"/>
    </source>
</evidence>
<evidence type="ECO:0000256" key="4">
    <source>
        <dbReference type="ARBA" id="ARBA00022723"/>
    </source>
</evidence>
<dbReference type="FunFam" id="3.60.21.10:FF:000008">
    <property type="entry name" value="Serine/threonine-protein phosphatase"/>
    <property type="match status" value="1"/>
</dbReference>
<keyword evidence="4 13" id="KW-0479">Metal-binding</keyword>
<dbReference type="PANTHER" id="PTHR46422">
    <property type="entry name" value="SERINE/THREONINE-PROTEIN PHOSPHATASE BSL3"/>
    <property type="match status" value="1"/>
</dbReference>
<dbReference type="GO" id="GO:0004722">
    <property type="term" value="F:protein serine/threonine phosphatase activity"/>
    <property type="evidence" value="ECO:0007669"/>
    <property type="project" value="UniProtKB-UniRule"/>
</dbReference>
<dbReference type="EC" id="3.1.3.16" evidence="13 14"/>
<feature type="compositionally biased region" description="Polar residues" evidence="15">
    <location>
        <begin position="374"/>
        <end position="387"/>
    </location>
</feature>
<comment type="catalytic activity">
    <reaction evidence="10">
        <text>O-phospho-L-seryl-[protein] + H2O = L-seryl-[protein] + phosphate</text>
        <dbReference type="Rhea" id="RHEA:20629"/>
        <dbReference type="Rhea" id="RHEA-COMP:9863"/>
        <dbReference type="Rhea" id="RHEA-COMP:11604"/>
        <dbReference type="ChEBI" id="CHEBI:15377"/>
        <dbReference type="ChEBI" id="CHEBI:29999"/>
        <dbReference type="ChEBI" id="CHEBI:43474"/>
        <dbReference type="ChEBI" id="CHEBI:83421"/>
        <dbReference type="EC" id="3.1.3.16"/>
    </reaction>
</comment>
<dbReference type="PANTHER" id="PTHR46422:SF6">
    <property type="entry name" value="SERINE_THREONINE-PROTEIN PHOSPHATASE BSL1"/>
    <property type="match status" value="1"/>
</dbReference>
<feature type="domain" description="Serine/threonine specific protein phosphatases" evidence="16">
    <location>
        <begin position="651"/>
        <end position="656"/>
    </location>
</feature>
<evidence type="ECO:0000256" key="9">
    <source>
        <dbReference type="ARBA" id="ARBA00023242"/>
    </source>
</evidence>
<keyword evidence="8 13" id="KW-0464">Manganese</keyword>
<evidence type="ECO:0000256" key="11">
    <source>
        <dbReference type="ARBA" id="ARBA00048336"/>
    </source>
</evidence>
<dbReference type="GO" id="GO:0005634">
    <property type="term" value="C:nucleus"/>
    <property type="evidence" value="ECO:0007669"/>
    <property type="project" value="UniProtKB-SubCell"/>
</dbReference>
<dbReference type="InterPro" id="IPR006186">
    <property type="entry name" value="Ser/Thr-sp_prot-phosphatase"/>
</dbReference>
<evidence type="ECO:0000313" key="18">
    <source>
        <dbReference type="Proteomes" id="UP001054252"/>
    </source>
</evidence>
<evidence type="ECO:0000256" key="15">
    <source>
        <dbReference type="SAM" id="MobiDB-lite"/>
    </source>
</evidence>
<dbReference type="Pfam" id="PF00149">
    <property type="entry name" value="Metallophos"/>
    <property type="match status" value="1"/>
</dbReference>
<evidence type="ECO:0000256" key="14">
    <source>
        <dbReference type="RuleBase" id="RU004273"/>
    </source>
</evidence>
<dbReference type="InterPro" id="IPR015915">
    <property type="entry name" value="Kelch-typ_b-propeller"/>
</dbReference>
<sequence>MGSKNWLYPAPTYRTLETYWDTDEDAPGPRCGHTLTAVAATKTHGPSLILFGGATAIEGGSSSAPGIRLAGVTNSVHSYDVITRKWTRIIPAGEPPSPRAAHAAAAVGTMVVFQGGIGPAGHSTDDLYVLDMTNDKFKWHRVVVQGQGPGPRYGHVIDLVAQRYLVTVSGNDGKRVLSDAWVLDTAQKPYVWQRLNPDGDRPSARMYATASARSDGMFLLCGGRDSSGAPLADAYGLLMHRTGQWEWTLAPGVSASPRYQHAAVFVGARLHVTGGALRGGRAVEGEAAIAVLDTAAGVWLDRNGLVTSSRTSRGHGEHDPSLELMRRCRHASASVGVRIYIYGGLRGDILLDDFLVAENSSFQPEINAPILTSERASNSSTPRFSQPTLSTTVVTTSDDGLEISPSGTQRLDKNSIEKLREASAAEAEAANAVWQAAQGASTIPAEEASVSDDNSPAAETASDASDSEADVRLHPRAVVVAKETVGNLGGMVRQLSLDQFENESRRMIPSTSDLSYPTKKYTRQRSPQGLHKKIISTLLRPRNWKAPANRRFFLDSYEVGELCYAAEQIFIQEPTVLQLKAPIKVFGDLHGQFGDLMRLFDEYGFPSTAGDITYIDYLFLGDYVDRGQHSLETITLLLALKIEYPENVHLIRGNHEAADINALFGFRLECVERMGENDGIWAWKRFNQLFNYLPLAALIEKKIICMHGGIGRSINSVEQIEKLERPITMDAGSIILMDLLWSDPTENDSVEGLRPNARGPGLVTFGPDRVTDFCKRNKLQLIIRAHECVMDGFERFAQGQLITLFSATNYCGTANNAGAILVVGRGLVIVPKLIHPLPPPIQSPETSPERVADDTWMQELNIQRPPTPTRGRPQPDHDRSSLAYI</sequence>
<dbReference type="InterPro" id="IPR004843">
    <property type="entry name" value="Calcineurin-like_PHP"/>
</dbReference>
<comment type="catalytic activity">
    <reaction evidence="11 13 14">
        <text>O-phospho-L-threonyl-[protein] + H2O = L-threonyl-[protein] + phosphate</text>
        <dbReference type="Rhea" id="RHEA:47004"/>
        <dbReference type="Rhea" id="RHEA-COMP:11060"/>
        <dbReference type="Rhea" id="RHEA-COMP:11605"/>
        <dbReference type="ChEBI" id="CHEBI:15377"/>
        <dbReference type="ChEBI" id="CHEBI:30013"/>
        <dbReference type="ChEBI" id="CHEBI:43474"/>
        <dbReference type="ChEBI" id="CHEBI:61977"/>
        <dbReference type="EC" id="3.1.3.16"/>
    </reaction>
</comment>
<evidence type="ECO:0000256" key="2">
    <source>
        <dbReference type="ARBA" id="ARBA00005671"/>
    </source>
</evidence>
<dbReference type="FunFam" id="2.120.10.80:FF:000042">
    <property type="entry name" value="Serine/threonine-protein phosphatase"/>
    <property type="match status" value="1"/>
</dbReference>
<keyword evidence="9 13" id="KW-0539">Nucleus</keyword>
<organism evidence="17 18">
    <name type="scientific">Rubroshorea leprosula</name>
    <dbReference type="NCBI Taxonomy" id="152421"/>
    <lineage>
        <taxon>Eukaryota</taxon>
        <taxon>Viridiplantae</taxon>
        <taxon>Streptophyta</taxon>
        <taxon>Embryophyta</taxon>
        <taxon>Tracheophyta</taxon>
        <taxon>Spermatophyta</taxon>
        <taxon>Magnoliopsida</taxon>
        <taxon>eudicotyledons</taxon>
        <taxon>Gunneridae</taxon>
        <taxon>Pentapetalae</taxon>
        <taxon>rosids</taxon>
        <taxon>malvids</taxon>
        <taxon>Malvales</taxon>
        <taxon>Dipterocarpaceae</taxon>
        <taxon>Rubroshorea</taxon>
    </lineage>
</organism>
<dbReference type="Gene3D" id="2.120.10.80">
    <property type="entry name" value="Kelch-type beta propeller"/>
    <property type="match status" value="2"/>
</dbReference>
<dbReference type="SMART" id="SM00156">
    <property type="entry name" value="PP2Ac"/>
    <property type="match status" value="1"/>
</dbReference>
<dbReference type="PIRSF" id="PIRSF036363">
    <property type="entry name" value="PPP_BSU1"/>
    <property type="match status" value="1"/>
</dbReference>
<dbReference type="PRINTS" id="PR00114">
    <property type="entry name" value="STPHPHTASE"/>
</dbReference>